<dbReference type="EMBL" id="AQGS01000125">
    <property type="protein sequence ID" value="EPS42271.1"/>
    <property type="molecule type" value="Genomic_DNA"/>
</dbReference>
<proteinExistence type="predicted"/>
<evidence type="ECO:0000313" key="2">
    <source>
        <dbReference type="EMBL" id="EPS42271.1"/>
    </source>
</evidence>
<organism evidence="2 3">
    <name type="scientific">Dactylellina haptotyla (strain CBS 200.50)</name>
    <name type="common">Nematode-trapping fungus</name>
    <name type="synonym">Monacrosporium haptotylum</name>
    <dbReference type="NCBI Taxonomy" id="1284197"/>
    <lineage>
        <taxon>Eukaryota</taxon>
        <taxon>Fungi</taxon>
        <taxon>Dikarya</taxon>
        <taxon>Ascomycota</taxon>
        <taxon>Pezizomycotina</taxon>
        <taxon>Orbiliomycetes</taxon>
        <taxon>Orbiliales</taxon>
        <taxon>Orbiliaceae</taxon>
        <taxon>Dactylellina</taxon>
    </lineage>
</organism>
<feature type="compositionally biased region" description="Basic and acidic residues" evidence="1">
    <location>
        <begin position="1"/>
        <end position="17"/>
    </location>
</feature>
<feature type="compositionally biased region" description="Basic and acidic residues" evidence="1">
    <location>
        <begin position="33"/>
        <end position="55"/>
    </location>
</feature>
<feature type="compositionally biased region" description="Polar residues" evidence="1">
    <location>
        <begin position="20"/>
        <end position="32"/>
    </location>
</feature>
<accession>S8AMF1</accession>
<evidence type="ECO:0000313" key="3">
    <source>
        <dbReference type="Proteomes" id="UP000015100"/>
    </source>
</evidence>
<sequence length="69" mass="7321">MSKRTETDLLDFGKDVKSMSAGNITPPDTASKPQKDDVDPKTGAVDQKETTKEAASRSPVGEPDGKNNS</sequence>
<name>S8AMF1_DACHA</name>
<comment type="caution">
    <text evidence="2">The sequence shown here is derived from an EMBL/GenBank/DDBJ whole genome shotgun (WGS) entry which is preliminary data.</text>
</comment>
<dbReference type="Proteomes" id="UP000015100">
    <property type="component" value="Unassembled WGS sequence"/>
</dbReference>
<dbReference type="AlphaFoldDB" id="S8AMF1"/>
<gene>
    <name evidence="2" type="ORF">H072_3746</name>
</gene>
<reference evidence="3" key="2">
    <citation type="submission" date="2013-04" db="EMBL/GenBank/DDBJ databases">
        <title>Genomic mechanisms accounting for the adaptation to parasitism in nematode-trapping fungi.</title>
        <authorList>
            <person name="Ahren D.G."/>
        </authorList>
    </citation>
    <scope>NUCLEOTIDE SEQUENCE [LARGE SCALE GENOMIC DNA]</scope>
    <source>
        <strain evidence="3">CBS 200.50</strain>
    </source>
</reference>
<protein>
    <submittedName>
        <fullName evidence="2">Uncharacterized protein</fullName>
    </submittedName>
</protein>
<keyword evidence="3" id="KW-1185">Reference proteome</keyword>
<evidence type="ECO:0000256" key="1">
    <source>
        <dbReference type="SAM" id="MobiDB-lite"/>
    </source>
</evidence>
<dbReference type="OrthoDB" id="5387100at2759"/>
<reference evidence="2 3" key="1">
    <citation type="journal article" date="2013" name="PLoS Genet.">
        <title>Genomic mechanisms accounting for the adaptation to parasitism in nematode-trapping fungi.</title>
        <authorList>
            <person name="Meerupati T."/>
            <person name="Andersson K.M."/>
            <person name="Friman E."/>
            <person name="Kumar D."/>
            <person name="Tunlid A."/>
            <person name="Ahren D."/>
        </authorList>
    </citation>
    <scope>NUCLEOTIDE SEQUENCE [LARGE SCALE GENOMIC DNA]</scope>
    <source>
        <strain evidence="2 3">CBS 200.50</strain>
    </source>
</reference>
<dbReference type="HOGENOM" id="CLU_2775876_0_0_1"/>
<feature type="region of interest" description="Disordered" evidence="1">
    <location>
        <begin position="1"/>
        <end position="69"/>
    </location>
</feature>